<dbReference type="Proteomes" id="UP000281547">
    <property type="component" value="Unassembled WGS sequence"/>
</dbReference>
<keyword evidence="2" id="KW-1185">Reference proteome</keyword>
<name>A0A433XF15_9HYPH</name>
<dbReference type="AlphaFoldDB" id="A0A433XF15"/>
<dbReference type="OrthoDB" id="9937009at2"/>
<evidence type="ECO:0000313" key="2">
    <source>
        <dbReference type="Proteomes" id="UP000281547"/>
    </source>
</evidence>
<gene>
    <name evidence="1" type="ORF">EMQ25_05435</name>
</gene>
<dbReference type="RefSeq" id="WP_127187551.1">
    <property type="nucleotide sequence ID" value="NZ_RZNJ01000002.1"/>
</dbReference>
<comment type="caution">
    <text evidence="1">The sequence shown here is derived from an EMBL/GenBank/DDBJ whole genome shotgun (WGS) entry which is preliminary data.</text>
</comment>
<reference evidence="1 2" key="1">
    <citation type="journal article" date="2016" name="Int. J. Syst. Evol. Microbiol.">
        <title>Arsenicitalea aurantiaca gen. nov., sp. nov., a new member of the family Hyphomicrobiaceae, isolated from high-arsenic sediment.</title>
        <authorList>
            <person name="Mu Y."/>
            <person name="Zhou L."/>
            <person name="Zeng X.C."/>
            <person name="Liu L."/>
            <person name="Pan Y."/>
            <person name="Chen X."/>
            <person name="Wang J."/>
            <person name="Li S."/>
            <person name="Li W.J."/>
            <person name="Wang Y."/>
        </authorList>
    </citation>
    <scope>NUCLEOTIDE SEQUENCE [LARGE SCALE GENOMIC DNA]</scope>
    <source>
        <strain evidence="1 2">42-50</strain>
    </source>
</reference>
<dbReference type="EMBL" id="RZNJ01000002">
    <property type="protein sequence ID" value="RUT32594.1"/>
    <property type="molecule type" value="Genomic_DNA"/>
</dbReference>
<proteinExistence type="predicted"/>
<protein>
    <submittedName>
        <fullName evidence="1">Uncharacterized protein</fullName>
    </submittedName>
</protein>
<organism evidence="1 2">
    <name type="scientific">Arsenicitalea aurantiaca</name>
    <dbReference type="NCBI Taxonomy" id="1783274"/>
    <lineage>
        <taxon>Bacteria</taxon>
        <taxon>Pseudomonadati</taxon>
        <taxon>Pseudomonadota</taxon>
        <taxon>Alphaproteobacteria</taxon>
        <taxon>Hyphomicrobiales</taxon>
        <taxon>Devosiaceae</taxon>
        <taxon>Arsenicitalea</taxon>
    </lineage>
</organism>
<evidence type="ECO:0000313" key="1">
    <source>
        <dbReference type="EMBL" id="RUT32594.1"/>
    </source>
</evidence>
<accession>A0A433XF15</accession>
<sequence>MVDHTAELIEKLRPYGENIAEWRAYVEKLRLQADEAVASREVDVDALVETEQTAEAIYDAISRFDKLLAQIAEVSPQASGELAEVGEALRLVLLEITELSIQMYAAGEGPRTERVPDAI</sequence>